<reference evidence="3" key="1">
    <citation type="submission" date="2017-09" db="EMBL/GenBank/DDBJ databases">
        <title>Depth-based differentiation of microbial function through sediment-hosted aquifers and enrichment of novel symbionts in the deep terrestrial subsurface.</title>
        <authorList>
            <person name="Probst A.J."/>
            <person name="Ladd B."/>
            <person name="Jarett J.K."/>
            <person name="Geller-Mcgrath D.E."/>
            <person name="Sieber C.M.K."/>
            <person name="Emerson J.B."/>
            <person name="Anantharaman K."/>
            <person name="Thomas B.C."/>
            <person name="Malmstrom R."/>
            <person name="Stieglmeier M."/>
            <person name="Klingl A."/>
            <person name="Woyke T."/>
            <person name="Ryan C.M."/>
            <person name="Banfield J.F."/>
        </authorList>
    </citation>
    <scope>NUCLEOTIDE SEQUENCE [LARGE SCALE GENOMIC DNA]</scope>
</reference>
<dbReference type="EMBL" id="PFAS01000063">
    <property type="protein sequence ID" value="PIT93581.1"/>
    <property type="molecule type" value="Genomic_DNA"/>
</dbReference>
<keyword evidence="1" id="KW-0472">Membrane</keyword>
<dbReference type="AlphaFoldDB" id="A0A2M6WL87"/>
<proteinExistence type="predicted"/>
<sequence>MIAKIAQLLSYHPYVTTAKISVALNSAAAILLFACLFFYFYRKYFWKNQAARELFWLVNIIFAFIIFVKFIIGVLYQGYIPELTFFFAIPSPKLLGFGWLLTATGVFLFFLYFRKKIESLSTSKFLAILFAVFFIFSVSVAGIREGAVSIADPFTRVYWEYTGNIPLISSAKNFLHDYITLEPRLARHSITHPPGYSLLLYFFHKL</sequence>
<evidence type="ECO:0000313" key="2">
    <source>
        <dbReference type="EMBL" id="PIT93581.1"/>
    </source>
</evidence>
<protein>
    <submittedName>
        <fullName evidence="2">Uncharacterized protein</fullName>
    </submittedName>
</protein>
<evidence type="ECO:0000256" key="1">
    <source>
        <dbReference type="SAM" id="Phobius"/>
    </source>
</evidence>
<feature type="transmembrane region" description="Helical" evidence="1">
    <location>
        <begin position="54"/>
        <end position="76"/>
    </location>
</feature>
<dbReference type="PROSITE" id="PS51257">
    <property type="entry name" value="PROKAR_LIPOPROTEIN"/>
    <property type="match status" value="1"/>
</dbReference>
<accession>A0A2M6WL87</accession>
<comment type="caution">
    <text evidence="2">The sequence shown here is derived from an EMBL/GenBank/DDBJ whole genome shotgun (WGS) entry which is preliminary data.</text>
</comment>
<keyword evidence="1" id="KW-0812">Transmembrane</keyword>
<organism evidence="2 3">
    <name type="scientific">Candidatus Falkowbacteria bacterium CG10_big_fil_rev_8_21_14_0_10_43_11</name>
    <dbReference type="NCBI Taxonomy" id="1974568"/>
    <lineage>
        <taxon>Bacteria</taxon>
        <taxon>Candidatus Falkowiibacteriota</taxon>
    </lineage>
</organism>
<feature type="transmembrane region" description="Helical" evidence="1">
    <location>
        <begin position="20"/>
        <end position="42"/>
    </location>
</feature>
<name>A0A2M6WL87_9BACT</name>
<gene>
    <name evidence="2" type="ORF">COU00_03640</name>
</gene>
<feature type="transmembrane region" description="Helical" evidence="1">
    <location>
        <begin position="125"/>
        <end position="143"/>
    </location>
</feature>
<dbReference type="Proteomes" id="UP000229335">
    <property type="component" value="Unassembled WGS sequence"/>
</dbReference>
<feature type="non-terminal residue" evidence="2">
    <location>
        <position position="206"/>
    </location>
</feature>
<keyword evidence="1" id="KW-1133">Transmembrane helix</keyword>
<evidence type="ECO:0000313" key="3">
    <source>
        <dbReference type="Proteomes" id="UP000229335"/>
    </source>
</evidence>
<feature type="transmembrane region" description="Helical" evidence="1">
    <location>
        <begin position="96"/>
        <end position="113"/>
    </location>
</feature>